<organism evidence="1 2">
    <name type="scientific">Paraburkholderia caffeinilytica</name>
    <dbReference type="NCBI Taxonomy" id="1761016"/>
    <lineage>
        <taxon>Bacteria</taxon>
        <taxon>Pseudomonadati</taxon>
        <taxon>Pseudomonadota</taxon>
        <taxon>Betaproteobacteria</taxon>
        <taxon>Burkholderiales</taxon>
        <taxon>Burkholderiaceae</taxon>
        <taxon>Paraburkholderia</taxon>
    </lineage>
</organism>
<sequence length="59" mass="6447">MLVAVLADSTQDTSLARAVLSWYQFDRGREVPAASKLGNVADFRCEKACRNGSDTGNRQ</sequence>
<name>A0ABQ1LRI2_9BURK</name>
<comment type="caution">
    <text evidence="1">The sequence shown here is derived from an EMBL/GenBank/DDBJ whole genome shotgun (WGS) entry which is preliminary data.</text>
</comment>
<proteinExistence type="predicted"/>
<keyword evidence="2" id="KW-1185">Reference proteome</keyword>
<accession>A0ABQ1LRI2</accession>
<dbReference type="EMBL" id="BMHL01000002">
    <property type="protein sequence ID" value="GGC25939.1"/>
    <property type="molecule type" value="Genomic_DNA"/>
</dbReference>
<protein>
    <submittedName>
        <fullName evidence="1">Uncharacterized protein</fullName>
    </submittedName>
</protein>
<dbReference type="Proteomes" id="UP000602004">
    <property type="component" value="Unassembled WGS sequence"/>
</dbReference>
<evidence type="ECO:0000313" key="1">
    <source>
        <dbReference type="EMBL" id="GGC25939.1"/>
    </source>
</evidence>
<evidence type="ECO:0000313" key="2">
    <source>
        <dbReference type="Proteomes" id="UP000602004"/>
    </source>
</evidence>
<reference evidence="2" key="1">
    <citation type="journal article" date="2019" name="Int. J. Syst. Evol. Microbiol.">
        <title>The Global Catalogue of Microorganisms (GCM) 10K type strain sequencing project: providing services to taxonomists for standard genome sequencing and annotation.</title>
        <authorList>
            <consortium name="The Broad Institute Genomics Platform"/>
            <consortium name="The Broad Institute Genome Sequencing Center for Infectious Disease"/>
            <person name="Wu L."/>
            <person name="Ma J."/>
        </authorList>
    </citation>
    <scope>NUCLEOTIDE SEQUENCE [LARGE SCALE GENOMIC DNA]</scope>
    <source>
        <strain evidence="2">CGMCC 1.15103</strain>
    </source>
</reference>
<gene>
    <name evidence="1" type="ORF">GCM10011400_10450</name>
</gene>